<feature type="region of interest" description="Disordered" evidence="1">
    <location>
        <begin position="503"/>
        <end position="535"/>
    </location>
</feature>
<dbReference type="Pfam" id="PF19516">
    <property type="entry name" value="DUF6049"/>
    <property type="match status" value="2"/>
</dbReference>
<sequence>MTADRAGRGATLTAAAAAVLLTIGFVLAMAGIGPVPTASAAPGDNPDTDYASVSLTEVTPSTVTSSSGRTVTVRGRVTNTFDRPIHDVIVRLQRADPVTSTNLRTVLGADASVYGTATGFHKVTETLAPKQSVEFAVDVPLSGGGLQISQAGVYPLLVNVNGTPDYGGQARIADSRTMLPVLSLPADRARAAQWVSPGSGAESAPLLGRDGSVAANDTNPAGFTFLWPLAAPPQQAAGTLGGDTADIRLVGGDLTSSLEDDGRLGKSLNALETVAGVGESGDTDRSESRVRNAICLAVDPDLISTVQSMASGYSISEDPADPESPTREGDGSTTARKWLQRLTHVASTMCVTALPYAQAGLDSLDRVGDKKLTAMALTGAYDTVDNILGVTSVRGLTLPAVGAVSPQGRTLLEGRAGSDAAAVVSTAVDPAARARTGSALVGRYRSGELPVQTYDPGVSAALGAIGDHPVAPSYLPDWQRPSLAGESAVSRRQTAAASLAFPMLDASPPSSSDSDSDPVTAVTGRSAFTMPPTYWSPTPDDARTLLDTAGLMVASGVADPVPLTDVVSGLGEADRDADLVVPGDVDQLAAYGYPLSSKDLTEVRRDVELIDRLQDSFATGNDLPFTPAEYIDPLRADLLRTVSTPSTTNTIVSRIERPARLAAIGATVTHMQQSVSLLDPSGRYTLASERSPLLLVVRNELALPIKVSLDITAPSELSVGDVGVVEIPAQGTRQLQLPTHASSSQSATVRIALVTTNDVPLSSPVDLSVYANAYGKALFWITIGAAVILVLLTARRLWHRFRGEPDPADEDRPEPDEHERQLASTGYQQRLAAERVTEADEREQPDPGERA</sequence>
<feature type="region of interest" description="Disordered" evidence="1">
    <location>
        <begin position="313"/>
        <end position="333"/>
    </location>
</feature>
<accession>A0ABS9IU29</accession>
<dbReference type="RefSeq" id="WP_236998297.1">
    <property type="nucleotide sequence ID" value="NZ_JAKKOR010000008.1"/>
</dbReference>
<keyword evidence="2" id="KW-0472">Membrane</keyword>
<feature type="region of interest" description="Disordered" evidence="1">
    <location>
        <begin position="804"/>
        <end position="851"/>
    </location>
</feature>
<name>A0ABS9IU29_9ACTN</name>
<evidence type="ECO:0000256" key="1">
    <source>
        <dbReference type="SAM" id="MobiDB-lite"/>
    </source>
</evidence>
<feature type="compositionally biased region" description="Basic and acidic residues" evidence="1">
    <location>
        <begin position="832"/>
        <end position="851"/>
    </location>
</feature>
<protein>
    <submittedName>
        <fullName evidence="3">DUF6049 family protein</fullName>
    </submittedName>
</protein>
<gene>
    <name evidence="3" type="ORF">L5G33_11350</name>
</gene>
<evidence type="ECO:0000313" key="4">
    <source>
        <dbReference type="Proteomes" id="UP001200110"/>
    </source>
</evidence>
<keyword evidence="2" id="KW-1133">Transmembrane helix</keyword>
<evidence type="ECO:0000313" key="3">
    <source>
        <dbReference type="EMBL" id="MCF8589057.1"/>
    </source>
</evidence>
<proteinExistence type="predicted"/>
<comment type="caution">
    <text evidence="3">The sequence shown here is derived from an EMBL/GenBank/DDBJ whole genome shotgun (WGS) entry which is preliminary data.</text>
</comment>
<dbReference type="Proteomes" id="UP001200110">
    <property type="component" value="Unassembled WGS sequence"/>
</dbReference>
<evidence type="ECO:0000256" key="2">
    <source>
        <dbReference type="SAM" id="Phobius"/>
    </source>
</evidence>
<dbReference type="InterPro" id="IPR046112">
    <property type="entry name" value="DUF6049"/>
</dbReference>
<feature type="transmembrane region" description="Helical" evidence="2">
    <location>
        <begin position="777"/>
        <end position="794"/>
    </location>
</feature>
<reference evidence="3 4" key="1">
    <citation type="submission" date="2022-01" db="EMBL/GenBank/DDBJ databases">
        <authorList>
            <person name="Huang Y."/>
        </authorList>
    </citation>
    <scope>NUCLEOTIDE SEQUENCE [LARGE SCALE GENOMIC DNA]</scope>
    <source>
        <strain evidence="3 4">HY366</strain>
    </source>
</reference>
<keyword evidence="2" id="KW-0812">Transmembrane</keyword>
<dbReference type="EMBL" id="JAKKOR010000008">
    <property type="protein sequence ID" value="MCF8589057.1"/>
    <property type="molecule type" value="Genomic_DNA"/>
</dbReference>
<keyword evidence="4" id="KW-1185">Reference proteome</keyword>
<organism evidence="3 4">
    <name type="scientific">Gordonia liuliyuniae</name>
    <dbReference type="NCBI Taxonomy" id="2911517"/>
    <lineage>
        <taxon>Bacteria</taxon>
        <taxon>Bacillati</taxon>
        <taxon>Actinomycetota</taxon>
        <taxon>Actinomycetes</taxon>
        <taxon>Mycobacteriales</taxon>
        <taxon>Gordoniaceae</taxon>
        <taxon>Gordonia</taxon>
    </lineage>
</organism>